<reference evidence="2 3" key="1">
    <citation type="submission" date="2021-11" db="EMBL/GenBank/DDBJ databases">
        <title>Black yeast isolated from Biological Soil Crust.</title>
        <authorList>
            <person name="Kurbessoian T."/>
        </authorList>
    </citation>
    <scope>NUCLEOTIDE SEQUENCE [LARGE SCALE GENOMIC DNA]</scope>
    <source>
        <strain evidence="2 3">CCFEE 5522</strain>
    </source>
</reference>
<comment type="caution">
    <text evidence="2">The sequence shown here is derived from an EMBL/GenBank/DDBJ whole genome shotgun (WGS) entry which is preliminary data.</text>
</comment>
<accession>A0AAV9JP04</accession>
<keyword evidence="3" id="KW-1185">Reference proteome</keyword>
<dbReference type="Pfam" id="PF13649">
    <property type="entry name" value="Methyltransf_25"/>
    <property type="match status" value="1"/>
</dbReference>
<feature type="domain" description="Methyltransferase" evidence="1">
    <location>
        <begin position="36"/>
        <end position="110"/>
    </location>
</feature>
<name>A0AAV9JP04_9PEZI</name>
<proteinExistence type="predicted"/>
<dbReference type="AlphaFoldDB" id="A0AAV9JP04"/>
<evidence type="ECO:0000313" key="3">
    <source>
        <dbReference type="Proteomes" id="UP001324427"/>
    </source>
</evidence>
<dbReference type="InterPro" id="IPR041698">
    <property type="entry name" value="Methyltransf_25"/>
</dbReference>
<sequence>MKTSPSSTTPWRTYLNAQIEDQLMTTALGDCTGLKILDMGGGSGLHARKAVDAGAEVVDVVDISPSALHVGQELEGQLDREDKIRWHIGDATKPFDHLPLEKAGYDVVIAN</sequence>
<protein>
    <recommendedName>
        <fullName evidence="1">Methyltransferase domain-containing protein</fullName>
    </recommendedName>
</protein>
<dbReference type="EMBL" id="JAVFHQ010000015">
    <property type="protein sequence ID" value="KAK4546287.1"/>
    <property type="molecule type" value="Genomic_DNA"/>
</dbReference>
<dbReference type="Proteomes" id="UP001324427">
    <property type="component" value="Unassembled WGS sequence"/>
</dbReference>
<evidence type="ECO:0000313" key="2">
    <source>
        <dbReference type="EMBL" id="KAK4546287.1"/>
    </source>
</evidence>
<dbReference type="SUPFAM" id="SSF53335">
    <property type="entry name" value="S-adenosyl-L-methionine-dependent methyltransferases"/>
    <property type="match status" value="1"/>
</dbReference>
<organism evidence="2 3">
    <name type="scientific">Oleoguttula mirabilis</name>
    <dbReference type="NCBI Taxonomy" id="1507867"/>
    <lineage>
        <taxon>Eukaryota</taxon>
        <taxon>Fungi</taxon>
        <taxon>Dikarya</taxon>
        <taxon>Ascomycota</taxon>
        <taxon>Pezizomycotina</taxon>
        <taxon>Dothideomycetes</taxon>
        <taxon>Dothideomycetidae</taxon>
        <taxon>Mycosphaerellales</taxon>
        <taxon>Teratosphaeriaceae</taxon>
        <taxon>Oleoguttula</taxon>
    </lineage>
</organism>
<dbReference type="InterPro" id="IPR029063">
    <property type="entry name" value="SAM-dependent_MTases_sf"/>
</dbReference>
<gene>
    <name evidence="2" type="ORF">LTR36_001964</name>
</gene>
<evidence type="ECO:0000259" key="1">
    <source>
        <dbReference type="Pfam" id="PF13649"/>
    </source>
</evidence>
<dbReference type="CDD" id="cd02440">
    <property type="entry name" value="AdoMet_MTases"/>
    <property type="match status" value="1"/>
</dbReference>
<dbReference type="Gene3D" id="3.40.50.150">
    <property type="entry name" value="Vaccinia Virus protein VP39"/>
    <property type="match status" value="1"/>
</dbReference>